<dbReference type="Proteomes" id="UP000283374">
    <property type="component" value="Unassembled WGS sequence"/>
</dbReference>
<evidence type="ECO:0000313" key="2">
    <source>
        <dbReference type="EMBL" id="RHA44592.1"/>
    </source>
</evidence>
<dbReference type="EMBL" id="QWKP01000035">
    <property type="protein sequence ID" value="RHA44592.1"/>
    <property type="molecule type" value="Genomic_DNA"/>
</dbReference>
<protein>
    <submittedName>
        <fullName evidence="2">Uncharacterized protein</fullName>
    </submittedName>
</protein>
<organism evidence="2 3">
    <name type="scientific">Cellulomonas rhizosphaerae</name>
    <dbReference type="NCBI Taxonomy" id="2293719"/>
    <lineage>
        <taxon>Bacteria</taxon>
        <taxon>Bacillati</taxon>
        <taxon>Actinomycetota</taxon>
        <taxon>Actinomycetes</taxon>
        <taxon>Micrococcales</taxon>
        <taxon>Cellulomonadaceae</taxon>
        <taxon>Cellulomonas</taxon>
    </lineage>
</organism>
<feature type="transmembrane region" description="Helical" evidence="1">
    <location>
        <begin position="83"/>
        <end position="107"/>
    </location>
</feature>
<keyword evidence="3" id="KW-1185">Reference proteome</keyword>
<dbReference type="AlphaFoldDB" id="A0A413RRG7"/>
<accession>A0A413RRG7</accession>
<sequence length="157" mass="15661">MAAAARPAIAVALGSLALLFGTLATASSRLLLQGCVDAHGAAGVLGMRLAVLRRATDCPDGTLGAGPTSTSAVLLLSIALPMLLAYAALGIGGFGALTVVARVGAVLRQLVRRAVARAPRVHVVVARALNFPGHLVARPVGRVLVAGIARRGPPVAA</sequence>
<comment type="caution">
    <text evidence="2">The sequence shown here is derived from an EMBL/GenBank/DDBJ whole genome shotgun (WGS) entry which is preliminary data.</text>
</comment>
<gene>
    <name evidence="2" type="ORF">D1825_00425</name>
</gene>
<keyword evidence="1" id="KW-1133">Transmembrane helix</keyword>
<evidence type="ECO:0000256" key="1">
    <source>
        <dbReference type="SAM" id="Phobius"/>
    </source>
</evidence>
<proteinExistence type="predicted"/>
<name>A0A413RRG7_9CELL</name>
<keyword evidence="1" id="KW-0472">Membrane</keyword>
<keyword evidence="1" id="KW-0812">Transmembrane</keyword>
<evidence type="ECO:0000313" key="3">
    <source>
        <dbReference type="Proteomes" id="UP000283374"/>
    </source>
</evidence>
<reference evidence="2 3" key="1">
    <citation type="submission" date="2018-08" db="EMBL/GenBank/DDBJ databases">
        <title>Cellulomonas rhizosphaerae sp. nov., a novel actinomycete isolated from soil.</title>
        <authorList>
            <person name="Tian Y."/>
        </authorList>
    </citation>
    <scope>NUCLEOTIDE SEQUENCE [LARGE SCALE GENOMIC DNA]</scope>
    <source>
        <strain evidence="2 3">NEAU-TCZ24</strain>
    </source>
</reference>